<sequence>MPPSPYNFRSYFTLTNNPNNSTNAIAIYNCCIKKYGRLGIAQLKPECCTVNRACLCHIYLSKCKAFHETYNRGTDGKEFETNESVNLHAYLVISTISSHLSVNSRQSAISNFLCQPLLANDLLQFKQLLLRMIVSNALPFIFVENEDTIAVFEFLIPGLKLSKRKVIGGKQKKVLAMSQIWSDILWSRKIKISKKFDSQVHRLHVAASISLGDEGTKQELVNSNSDYQISDDGYYVEKDKTTRQTTKVLKKTNI</sequence>
<evidence type="ECO:0000313" key="2">
    <source>
        <dbReference type="Proteomes" id="UP000789901"/>
    </source>
</evidence>
<evidence type="ECO:0000313" key="1">
    <source>
        <dbReference type="EMBL" id="CAG8814697.1"/>
    </source>
</evidence>
<comment type="caution">
    <text evidence="1">The sequence shown here is derived from an EMBL/GenBank/DDBJ whole genome shotgun (WGS) entry which is preliminary data.</text>
</comment>
<dbReference type="EMBL" id="CAJVQB010029854">
    <property type="protein sequence ID" value="CAG8814697.1"/>
    <property type="molecule type" value="Genomic_DNA"/>
</dbReference>
<accession>A0ABN7W3W4</accession>
<dbReference type="Proteomes" id="UP000789901">
    <property type="component" value="Unassembled WGS sequence"/>
</dbReference>
<organism evidence="1 2">
    <name type="scientific">Gigaspora margarita</name>
    <dbReference type="NCBI Taxonomy" id="4874"/>
    <lineage>
        <taxon>Eukaryota</taxon>
        <taxon>Fungi</taxon>
        <taxon>Fungi incertae sedis</taxon>
        <taxon>Mucoromycota</taxon>
        <taxon>Glomeromycotina</taxon>
        <taxon>Glomeromycetes</taxon>
        <taxon>Diversisporales</taxon>
        <taxon>Gigasporaceae</taxon>
        <taxon>Gigaspora</taxon>
    </lineage>
</organism>
<proteinExistence type="predicted"/>
<keyword evidence="2" id="KW-1185">Reference proteome</keyword>
<gene>
    <name evidence="1" type="ORF">GMARGA_LOCUS26110</name>
</gene>
<name>A0ABN7W3W4_GIGMA</name>
<protein>
    <submittedName>
        <fullName evidence="1">10205_t:CDS:1</fullName>
    </submittedName>
</protein>
<reference evidence="1 2" key="1">
    <citation type="submission" date="2021-06" db="EMBL/GenBank/DDBJ databases">
        <authorList>
            <person name="Kallberg Y."/>
            <person name="Tangrot J."/>
            <person name="Rosling A."/>
        </authorList>
    </citation>
    <scope>NUCLEOTIDE SEQUENCE [LARGE SCALE GENOMIC DNA]</scope>
    <source>
        <strain evidence="1 2">120-4 pot B 10/14</strain>
    </source>
</reference>